<keyword evidence="3" id="KW-1185">Reference proteome</keyword>
<protein>
    <submittedName>
        <fullName evidence="2">Uncharacterized protein</fullName>
    </submittedName>
</protein>
<dbReference type="Proteomes" id="UP000053660">
    <property type="component" value="Unassembled WGS sequence"/>
</dbReference>
<gene>
    <name evidence="2" type="ORF">OESDEN_03176</name>
</gene>
<dbReference type="EMBL" id="KN549571">
    <property type="protein sequence ID" value="KHJ96861.1"/>
    <property type="molecule type" value="Genomic_DNA"/>
</dbReference>
<organism evidence="2 3">
    <name type="scientific">Oesophagostomum dentatum</name>
    <name type="common">Nodular worm</name>
    <dbReference type="NCBI Taxonomy" id="61180"/>
    <lineage>
        <taxon>Eukaryota</taxon>
        <taxon>Metazoa</taxon>
        <taxon>Ecdysozoa</taxon>
        <taxon>Nematoda</taxon>
        <taxon>Chromadorea</taxon>
        <taxon>Rhabditida</taxon>
        <taxon>Rhabditina</taxon>
        <taxon>Rhabditomorpha</taxon>
        <taxon>Strongyloidea</taxon>
        <taxon>Strongylidae</taxon>
        <taxon>Oesophagostomum</taxon>
    </lineage>
</organism>
<evidence type="ECO:0000313" key="3">
    <source>
        <dbReference type="Proteomes" id="UP000053660"/>
    </source>
</evidence>
<accession>A0A0B1TL76</accession>
<feature type="region of interest" description="Disordered" evidence="1">
    <location>
        <begin position="64"/>
        <end position="98"/>
    </location>
</feature>
<evidence type="ECO:0000256" key="1">
    <source>
        <dbReference type="SAM" id="MobiDB-lite"/>
    </source>
</evidence>
<sequence length="98" mass="10685">MLDYTDFKTAPSTSTSDLERIFVERAASRLEVQKNVMAKRSRKSLSDTLKMRIASKKYRQDLARINSRKKQAESSESVFPVGIGGASAPGAMGADSGV</sequence>
<proteinExistence type="predicted"/>
<dbReference type="OrthoDB" id="10555096at2759"/>
<dbReference type="AlphaFoldDB" id="A0A0B1TL76"/>
<evidence type="ECO:0000313" key="2">
    <source>
        <dbReference type="EMBL" id="KHJ96861.1"/>
    </source>
</evidence>
<name>A0A0B1TL76_OESDE</name>
<reference evidence="2 3" key="1">
    <citation type="submission" date="2014-03" db="EMBL/GenBank/DDBJ databases">
        <title>Draft genome of the hookworm Oesophagostomum dentatum.</title>
        <authorList>
            <person name="Mitreva M."/>
        </authorList>
    </citation>
    <scope>NUCLEOTIDE SEQUENCE [LARGE SCALE GENOMIC DNA]</scope>
    <source>
        <strain evidence="2 3">OD-Hann</strain>
    </source>
</reference>